<dbReference type="PRINTS" id="PR00260">
    <property type="entry name" value="CHEMTRNSDUCR"/>
</dbReference>
<protein>
    <submittedName>
        <fullName evidence="6">CHASE3 domain-containing protein</fullName>
    </submittedName>
</protein>
<keyword evidence="1 3" id="KW-0807">Transducer</keyword>
<evidence type="ECO:0000256" key="1">
    <source>
        <dbReference type="ARBA" id="ARBA00023224"/>
    </source>
</evidence>
<keyword evidence="4" id="KW-0812">Transmembrane</keyword>
<name>A0ABV0JSW9_9CYAN</name>
<comment type="caution">
    <text evidence="6">The sequence shown here is derived from an EMBL/GenBank/DDBJ whole genome shotgun (WGS) entry which is preliminary data.</text>
</comment>
<dbReference type="Pfam" id="PF00015">
    <property type="entry name" value="MCPsignal"/>
    <property type="match status" value="1"/>
</dbReference>
<comment type="similarity">
    <text evidence="2">Belongs to the methyl-accepting chemotaxis (MCP) protein family.</text>
</comment>
<dbReference type="EMBL" id="JAMPKK010000045">
    <property type="protein sequence ID" value="MEP0866549.1"/>
    <property type="molecule type" value="Genomic_DNA"/>
</dbReference>
<dbReference type="Proteomes" id="UP001442494">
    <property type="component" value="Unassembled WGS sequence"/>
</dbReference>
<evidence type="ECO:0000256" key="3">
    <source>
        <dbReference type="PROSITE-ProRule" id="PRU00284"/>
    </source>
</evidence>
<dbReference type="CDD" id="cd19410">
    <property type="entry name" value="HK9-like_sensor"/>
    <property type="match status" value="1"/>
</dbReference>
<sequence length="491" mass="52908">MMTNLNQGQRTLKLNRVTQIGFSAVLATMVGVGIISKLSMGSLVDALNWVSHTYEVEAELRALEKVLLDAETGERGFLFTNKEEFLEPYNSSIKELKAHFSKLEILIRDNPEQLKRLDRIEDLAQQKMDNLAQTIALKKAGKEQILRELVVSGTGKQIMDQIRVRLDEMIDVEDELLNKRKEDASRTEQLTTLVSLGGTALAILLGILCLLFIARKVIRPINQVANIIASSSSEIAAMTTQQESIAAQQASSVHQATATMDKLGASSKQSAEQAEVAATGARQVAELAETGTRAVEYTLEDMAILREKVLAIAEQILCLSEQTNQIRSISGLVSDLANQTNMLALNAAVEAVRAGEHGKGFAVVASEIRKLADQSKKSAGKINILVAEIQGAINSTMMVTNEGTKTVEQGVKTAEGTAETFMNVANAISSVVMSSQQISLTAKQQAIAVQQVVDAMNTLNQGATETACGISQTKTGTLKLNEAALNLQAVV</sequence>
<dbReference type="SUPFAM" id="SSF58104">
    <property type="entry name" value="Methyl-accepting chemotaxis protein (MCP) signaling domain"/>
    <property type="match status" value="1"/>
</dbReference>
<dbReference type="RefSeq" id="WP_242019191.1">
    <property type="nucleotide sequence ID" value="NZ_JAMPKK010000045.1"/>
</dbReference>
<keyword evidence="4" id="KW-1133">Transmembrane helix</keyword>
<dbReference type="PANTHER" id="PTHR32089:SF112">
    <property type="entry name" value="LYSOZYME-LIKE PROTEIN-RELATED"/>
    <property type="match status" value="1"/>
</dbReference>
<dbReference type="PANTHER" id="PTHR32089">
    <property type="entry name" value="METHYL-ACCEPTING CHEMOTAXIS PROTEIN MCPB"/>
    <property type="match status" value="1"/>
</dbReference>
<evidence type="ECO:0000256" key="2">
    <source>
        <dbReference type="ARBA" id="ARBA00029447"/>
    </source>
</evidence>
<dbReference type="InterPro" id="IPR004090">
    <property type="entry name" value="Chemotax_Me-accpt_rcpt"/>
</dbReference>
<dbReference type="Gene3D" id="1.10.287.950">
    <property type="entry name" value="Methyl-accepting chemotaxis protein"/>
    <property type="match status" value="1"/>
</dbReference>
<organism evidence="6 7">
    <name type="scientific">Funiculus sociatus GB2-A5</name>
    <dbReference type="NCBI Taxonomy" id="2933946"/>
    <lineage>
        <taxon>Bacteria</taxon>
        <taxon>Bacillati</taxon>
        <taxon>Cyanobacteriota</taxon>
        <taxon>Cyanophyceae</taxon>
        <taxon>Coleofasciculales</taxon>
        <taxon>Coleofasciculaceae</taxon>
        <taxon>Funiculus</taxon>
    </lineage>
</organism>
<dbReference type="InterPro" id="IPR007891">
    <property type="entry name" value="CHASE3"/>
</dbReference>
<proteinExistence type="inferred from homology"/>
<feature type="transmembrane region" description="Helical" evidence="4">
    <location>
        <begin position="190"/>
        <end position="214"/>
    </location>
</feature>
<feature type="transmembrane region" description="Helical" evidence="4">
    <location>
        <begin position="20"/>
        <end position="38"/>
    </location>
</feature>
<feature type="domain" description="Methyl-accepting transducer" evidence="5">
    <location>
        <begin position="224"/>
        <end position="460"/>
    </location>
</feature>
<evidence type="ECO:0000313" key="6">
    <source>
        <dbReference type="EMBL" id="MEP0866549.1"/>
    </source>
</evidence>
<evidence type="ECO:0000256" key="4">
    <source>
        <dbReference type="SAM" id="Phobius"/>
    </source>
</evidence>
<dbReference type="PROSITE" id="PS50111">
    <property type="entry name" value="CHEMOTAXIS_TRANSDUC_2"/>
    <property type="match status" value="1"/>
</dbReference>
<evidence type="ECO:0000259" key="5">
    <source>
        <dbReference type="PROSITE" id="PS50111"/>
    </source>
</evidence>
<dbReference type="Pfam" id="PF05227">
    <property type="entry name" value="CHASE3"/>
    <property type="match status" value="1"/>
</dbReference>
<evidence type="ECO:0000313" key="7">
    <source>
        <dbReference type="Proteomes" id="UP001442494"/>
    </source>
</evidence>
<accession>A0ABV0JSW9</accession>
<dbReference type="InterPro" id="IPR004089">
    <property type="entry name" value="MCPsignal_dom"/>
</dbReference>
<reference evidence="6 7" key="1">
    <citation type="submission" date="2022-04" db="EMBL/GenBank/DDBJ databases">
        <title>Positive selection, recombination, and allopatry shape intraspecific diversity of widespread and dominant cyanobacteria.</title>
        <authorList>
            <person name="Wei J."/>
            <person name="Shu W."/>
            <person name="Hu C."/>
        </authorList>
    </citation>
    <scope>NUCLEOTIDE SEQUENCE [LARGE SCALE GENOMIC DNA]</scope>
    <source>
        <strain evidence="6 7">GB2-A5</strain>
    </source>
</reference>
<gene>
    <name evidence="6" type="ORF">NDI37_19005</name>
</gene>
<keyword evidence="7" id="KW-1185">Reference proteome</keyword>
<keyword evidence="4" id="KW-0472">Membrane</keyword>
<dbReference type="SMART" id="SM00283">
    <property type="entry name" value="MA"/>
    <property type="match status" value="1"/>
</dbReference>